<dbReference type="PANTHER" id="PTHR43130">
    <property type="entry name" value="ARAC-FAMILY TRANSCRIPTIONAL REGULATOR"/>
    <property type="match status" value="1"/>
</dbReference>
<dbReference type="InterPro" id="IPR029062">
    <property type="entry name" value="Class_I_gatase-like"/>
</dbReference>
<dbReference type="InterPro" id="IPR018060">
    <property type="entry name" value="HTH_AraC"/>
</dbReference>
<protein>
    <submittedName>
        <fullName evidence="4">GlxA family transcriptional regulator</fullName>
    </submittedName>
</protein>
<dbReference type="PROSITE" id="PS01124">
    <property type="entry name" value="HTH_ARAC_FAMILY_2"/>
    <property type="match status" value="1"/>
</dbReference>
<sequence length="328" mass="35083">MTRPDRLVLLVVYPGIQMLDAVGPAEVFALATVGLRGRGYRLLVASPDGESVRSDSGLRLEVDAGLSDVDEPVDTLIVAGGFGFDAATTPGLLDAVGSLARRARRVCSVCSGAFLLAAAGLLAGRSATTHWLVCGELARRYPEITVEPDRIFVRDGDVYTSAGVTAGIDLALALVEADHGTEVARNVARGLVVFLQRPGGQSQFSARLDHGVAADSPLRPVLDAITADPAADHSVPRLAERAHMSERHLGRLFGEQTGTTPARFVERVRVEAARDLLERSALPVEGVSQRSGFRSDETMRRAFLRVLGVAPSDYRDRFQSAHPSPEVR</sequence>
<evidence type="ECO:0000313" key="5">
    <source>
        <dbReference type="Proteomes" id="UP001500503"/>
    </source>
</evidence>
<dbReference type="Pfam" id="PF01965">
    <property type="entry name" value="DJ-1_PfpI"/>
    <property type="match status" value="1"/>
</dbReference>
<dbReference type="InterPro" id="IPR009057">
    <property type="entry name" value="Homeodomain-like_sf"/>
</dbReference>
<proteinExistence type="predicted"/>
<dbReference type="RefSeq" id="WP_345462547.1">
    <property type="nucleotide sequence ID" value="NZ_BAABHF010000017.1"/>
</dbReference>
<evidence type="ECO:0000256" key="1">
    <source>
        <dbReference type="ARBA" id="ARBA00023015"/>
    </source>
</evidence>
<dbReference type="SUPFAM" id="SSF46689">
    <property type="entry name" value="Homeodomain-like"/>
    <property type="match status" value="2"/>
</dbReference>
<comment type="caution">
    <text evidence="4">The sequence shown here is derived from an EMBL/GenBank/DDBJ whole genome shotgun (WGS) entry which is preliminary data.</text>
</comment>
<dbReference type="PANTHER" id="PTHR43130:SF3">
    <property type="entry name" value="HTH-TYPE TRANSCRIPTIONAL REGULATOR RV1931C"/>
    <property type="match status" value="1"/>
</dbReference>
<evidence type="ECO:0000313" key="4">
    <source>
        <dbReference type="EMBL" id="GAA4492039.1"/>
    </source>
</evidence>
<keyword evidence="5" id="KW-1185">Reference proteome</keyword>
<dbReference type="Gene3D" id="3.40.50.880">
    <property type="match status" value="1"/>
</dbReference>
<reference evidence="5" key="1">
    <citation type="journal article" date="2019" name="Int. J. Syst. Evol. Microbiol.">
        <title>The Global Catalogue of Microorganisms (GCM) 10K type strain sequencing project: providing services to taxonomists for standard genome sequencing and annotation.</title>
        <authorList>
            <consortium name="The Broad Institute Genomics Platform"/>
            <consortium name="The Broad Institute Genome Sequencing Center for Infectious Disease"/>
            <person name="Wu L."/>
            <person name="Ma J."/>
        </authorList>
    </citation>
    <scope>NUCLEOTIDE SEQUENCE [LARGE SCALE GENOMIC DNA]</scope>
    <source>
        <strain evidence="5">JCM 17933</strain>
    </source>
</reference>
<dbReference type="Proteomes" id="UP001500503">
    <property type="component" value="Unassembled WGS sequence"/>
</dbReference>
<name>A0ABP8PTD7_9ACTN</name>
<gene>
    <name evidence="4" type="ORF">GCM10023191_027140</name>
</gene>
<evidence type="ECO:0000256" key="2">
    <source>
        <dbReference type="ARBA" id="ARBA00023163"/>
    </source>
</evidence>
<feature type="domain" description="HTH araC/xylS-type" evidence="3">
    <location>
        <begin position="219"/>
        <end position="317"/>
    </location>
</feature>
<keyword evidence="1" id="KW-0805">Transcription regulation</keyword>
<dbReference type="InterPro" id="IPR052158">
    <property type="entry name" value="INH-QAR"/>
</dbReference>
<organism evidence="4 5">
    <name type="scientific">Actinoallomurus oryzae</name>
    <dbReference type="NCBI Taxonomy" id="502180"/>
    <lineage>
        <taxon>Bacteria</taxon>
        <taxon>Bacillati</taxon>
        <taxon>Actinomycetota</taxon>
        <taxon>Actinomycetes</taxon>
        <taxon>Streptosporangiales</taxon>
        <taxon>Thermomonosporaceae</taxon>
        <taxon>Actinoallomurus</taxon>
    </lineage>
</organism>
<dbReference type="SMART" id="SM00342">
    <property type="entry name" value="HTH_ARAC"/>
    <property type="match status" value="1"/>
</dbReference>
<dbReference type="SUPFAM" id="SSF52317">
    <property type="entry name" value="Class I glutamine amidotransferase-like"/>
    <property type="match status" value="1"/>
</dbReference>
<dbReference type="CDD" id="cd03137">
    <property type="entry name" value="GATase1_AraC_1"/>
    <property type="match status" value="1"/>
</dbReference>
<dbReference type="InterPro" id="IPR002818">
    <property type="entry name" value="DJ-1/PfpI"/>
</dbReference>
<keyword evidence="2" id="KW-0804">Transcription</keyword>
<dbReference type="EMBL" id="BAABHF010000017">
    <property type="protein sequence ID" value="GAA4492039.1"/>
    <property type="molecule type" value="Genomic_DNA"/>
</dbReference>
<evidence type="ECO:0000259" key="3">
    <source>
        <dbReference type="PROSITE" id="PS01124"/>
    </source>
</evidence>
<dbReference type="Pfam" id="PF12833">
    <property type="entry name" value="HTH_18"/>
    <property type="match status" value="1"/>
</dbReference>
<accession>A0ABP8PTD7</accession>
<dbReference type="Gene3D" id="1.10.10.60">
    <property type="entry name" value="Homeodomain-like"/>
    <property type="match status" value="1"/>
</dbReference>